<gene>
    <name evidence="1" type="ORF">UA08_03716</name>
</gene>
<dbReference type="Proteomes" id="UP000214365">
    <property type="component" value="Unassembled WGS sequence"/>
</dbReference>
<evidence type="ECO:0008006" key="3">
    <source>
        <dbReference type="Google" id="ProtNLM"/>
    </source>
</evidence>
<dbReference type="AlphaFoldDB" id="A0A225B4T1"/>
<accession>A0A225B4T1</accession>
<dbReference type="OrthoDB" id="4937900at2759"/>
<proteinExistence type="predicted"/>
<reference evidence="1 2" key="1">
    <citation type="submission" date="2015-06" db="EMBL/GenBank/DDBJ databases">
        <title>Talaromyces atroroseus IBT 11181 draft genome.</title>
        <authorList>
            <person name="Rasmussen K.B."/>
            <person name="Rasmussen S."/>
            <person name="Petersen B."/>
            <person name="Sicheritz-Ponten T."/>
            <person name="Mortensen U.H."/>
            <person name="Thrane U."/>
        </authorList>
    </citation>
    <scope>NUCLEOTIDE SEQUENCE [LARGE SCALE GENOMIC DNA]</scope>
    <source>
        <strain evidence="1 2">IBT 11181</strain>
    </source>
</reference>
<comment type="caution">
    <text evidence="1">The sequence shown here is derived from an EMBL/GenBank/DDBJ whole genome shotgun (WGS) entry which is preliminary data.</text>
</comment>
<evidence type="ECO:0000313" key="2">
    <source>
        <dbReference type="Proteomes" id="UP000214365"/>
    </source>
</evidence>
<sequence length="365" mass="41096">MSGLQAKWALLSMAELRSYRQALSTASEAYERGSALVEYCLFFFLPSQYHQAADGESTVDLSYLRYMCLESRLLLNAVSACALVTSHNGLADSSGESPHKLYMNAISEISTGIAQGALRGTEDYLLATVLWLCVYEKFQGQKPHEPPASFLGLDVYPLKETDIHENYTIESPVLGAPYNMFLFLVEGIRLVRTLCPGMQSTLEADYACYSDSRRWIGKLYAVAIRLLFLYVISVLEYSNAHISGISSMWYTEMECTLSEARNLLIATEDDVDRTWGKFFLWPLAIIGAMIYDDHGISLVKIWLDRVIRKSNHSSALVIRKVLEEQIWNHENHTSSPETTCEVYTRGLSIVFNTDIMNHTATSLIA</sequence>
<keyword evidence="2" id="KW-1185">Reference proteome</keyword>
<dbReference type="STRING" id="1441469.A0A225B4T1"/>
<dbReference type="Pfam" id="PF11951">
    <property type="entry name" value="Fungal_trans_2"/>
    <property type="match status" value="1"/>
</dbReference>
<protein>
    <recommendedName>
        <fullName evidence="3">Transcription factor domain-containing protein</fullName>
    </recommendedName>
</protein>
<name>A0A225B4T1_TALAT</name>
<dbReference type="RefSeq" id="XP_020121058.1">
    <property type="nucleotide sequence ID" value="XM_020266047.1"/>
</dbReference>
<dbReference type="InterPro" id="IPR021858">
    <property type="entry name" value="Fun_TF"/>
</dbReference>
<dbReference type="GeneID" id="31003471"/>
<dbReference type="EMBL" id="LFMY01000004">
    <property type="protein sequence ID" value="OKL60937.1"/>
    <property type="molecule type" value="Genomic_DNA"/>
</dbReference>
<evidence type="ECO:0000313" key="1">
    <source>
        <dbReference type="EMBL" id="OKL60937.1"/>
    </source>
</evidence>
<organism evidence="1 2">
    <name type="scientific">Talaromyces atroroseus</name>
    <dbReference type="NCBI Taxonomy" id="1441469"/>
    <lineage>
        <taxon>Eukaryota</taxon>
        <taxon>Fungi</taxon>
        <taxon>Dikarya</taxon>
        <taxon>Ascomycota</taxon>
        <taxon>Pezizomycotina</taxon>
        <taxon>Eurotiomycetes</taxon>
        <taxon>Eurotiomycetidae</taxon>
        <taxon>Eurotiales</taxon>
        <taxon>Trichocomaceae</taxon>
        <taxon>Talaromyces</taxon>
        <taxon>Talaromyces sect. Trachyspermi</taxon>
    </lineage>
</organism>